<dbReference type="InterPro" id="IPR036856">
    <property type="entry name" value="Ald_Oxase/Xan_DH_a/b_sf"/>
</dbReference>
<accession>A0ABU1MM03</accession>
<dbReference type="InterPro" id="IPR046867">
    <property type="entry name" value="AldOxase/xan_DH_MoCoBD2"/>
</dbReference>
<dbReference type="RefSeq" id="WP_309805247.1">
    <property type="nucleotide sequence ID" value="NZ_JAVDRD010000005.1"/>
</dbReference>
<dbReference type="SUPFAM" id="SSF56003">
    <property type="entry name" value="Molybdenum cofactor-binding domain"/>
    <property type="match status" value="1"/>
</dbReference>
<proteinExistence type="predicted"/>
<dbReference type="GO" id="GO:0004854">
    <property type="term" value="F:xanthine dehydrogenase activity"/>
    <property type="evidence" value="ECO:0007669"/>
    <property type="project" value="UniProtKB-EC"/>
</dbReference>
<dbReference type="SUPFAM" id="SSF54665">
    <property type="entry name" value="CO dehydrogenase molybdoprotein N-domain-like"/>
    <property type="match status" value="1"/>
</dbReference>
<reference evidence="2 3" key="1">
    <citation type="submission" date="2023-07" db="EMBL/GenBank/DDBJ databases">
        <title>Sorghum-associated microbial communities from plants grown in Nebraska, USA.</title>
        <authorList>
            <person name="Schachtman D."/>
        </authorList>
    </citation>
    <scope>NUCLEOTIDE SEQUENCE [LARGE SCALE GENOMIC DNA]</scope>
    <source>
        <strain evidence="2 3">DS1027</strain>
    </source>
</reference>
<protein>
    <submittedName>
        <fullName evidence="2">Xanthine dehydrogenase YagR molybdenum-binding subunit</fullName>
        <ecNumber evidence="2">1.17.1.4</ecNumber>
    </submittedName>
</protein>
<dbReference type="Pfam" id="PF02738">
    <property type="entry name" value="MoCoBD_1"/>
    <property type="match status" value="1"/>
</dbReference>
<dbReference type="InterPro" id="IPR000674">
    <property type="entry name" value="Ald_Oxase/Xan_DH_a/b"/>
</dbReference>
<name>A0ABU1MM03_9SPHN</name>
<comment type="caution">
    <text evidence="2">The sequence shown here is derived from an EMBL/GenBank/DDBJ whole genome shotgun (WGS) entry which is preliminary data.</text>
</comment>
<dbReference type="Gene3D" id="3.30.365.10">
    <property type="entry name" value="Aldehyde oxidase/xanthine dehydrogenase, molybdopterin binding domain"/>
    <property type="match status" value="4"/>
</dbReference>
<dbReference type="Proteomes" id="UP001184150">
    <property type="component" value="Unassembled WGS sequence"/>
</dbReference>
<dbReference type="InterPro" id="IPR037165">
    <property type="entry name" value="AldOxase/xan_DH_Mopterin-bd_sf"/>
</dbReference>
<keyword evidence="2" id="KW-0560">Oxidoreductase</keyword>
<dbReference type="PANTHER" id="PTHR11908">
    <property type="entry name" value="XANTHINE DEHYDROGENASE"/>
    <property type="match status" value="1"/>
</dbReference>
<gene>
    <name evidence="2" type="ORF">J2792_002231</name>
</gene>
<dbReference type="Pfam" id="PF20256">
    <property type="entry name" value="MoCoBD_2"/>
    <property type="match status" value="1"/>
</dbReference>
<dbReference type="Pfam" id="PF01315">
    <property type="entry name" value="Ald_Xan_dh_C"/>
    <property type="match status" value="1"/>
</dbReference>
<dbReference type="PANTHER" id="PTHR11908:SF123">
    <property type="entry name" value="ALDEHYDE OXIDOREDUCTASE MOLYBDENUM-BINDING SUBUNIT PAOC"/>
    <property type="match status" value="1"/>
</dbReference>
<evidence type="ECO:0000313" key="2">
    <source>
        <dbReference type="EMBL" id="MDR6511359.1"/>
    </source>
</evidence>
<evidence type="ECO:0000259" key="1">
    <source>
        <dbReference type="SMART" id="SM01008"/>
    </source>
</evidence>
<keyword evidence="3" id="KW-1185">Reference proteome</keyword>
<dbReference type="InterPro" id="IPR016208">
    <property type="entry name" value="Ald_Oxase/xanthine_DH-like"/>
</dbReference>
<sequence length="750" mass="78762">MHLPLSDMYNQPDERNLLDQMRQGVIGQPLDRPEGPLKVSGTATYAAEWRIDGCVEGVLVLAGIAQGQVSKIDRDAVLSREGVIAVIADPAMTRRPAQGMAAKAPQQDAAKVEYFGQPVALVVAQTFEQARDAALALPIYYTDAEGDPVPFDPAAPGVKVEAPSSSKPVEGGDLDQAMQDAAFSVDVEYDTPGHASAAMEPHATIAQWQGDSLILHGSYQMLSYNVKEIADCLGLSTDKVRIIAPYVGGGFGSKLGITHEAVAAALAARGLGRPVRVVMSRQQVFQTVIRRSETRQRVRLAADPAGRLIGLGHEALVSNLPGEKFAEPVTQATEFLYGGENRLLKVEVVRISRLTAGSVRAPGEAVGMQVLEAAMDELAEKIGIDPIELRKRNLPAEVPVAGTPYSSRMLTQALEQGAEAFGWSARQDRPCQTRDGDWWIGMGVASAARVNMMVPAKAKVTLTADGSAVVESDQTDIGTGSYAILGQIAGEMLGLPMSRVDVKLGDTVHPAGAGSGGSFGAISTGSAVMYACEAIRAKLAKALGCDADALVLKDGMASGGNAPARPLRDLLNGEDIAETGTIKPGKTAKSFSQASYGAFFAEVAVHAFTGEVRVRRMTGAFGFGRVLNAKTARSQCLGGMVWGIGSALTEELAFDTRDGHLVNHDLAEYHVPVHADVPAIEVILLEERDAAASPLQAKGVGELGICGAAGAIANAVYNACGVRVRSFPLTLDKILPALPDPFASGADTAL</sequence>
<dbReference type="EMBL" id="JAVDRD010000005">
    <property type="protein sequence ID" value="MDR6511359.1"/>
    <property type="molecule type" value="Genomic_DNA"/>
</dbReference>
<dbReference type="EC" id="1.17.1.4" evidence="2"/>
<evidence type="ECO:0000313" key="3">
    <source>
        <dbReference type="Proteomes" id="UP001184150"/>
    </source>
</evidence>
<organism evidence="2 3">
    <name type="scientific">Novosphingobium capsulatum</name>
    <dbReference type="NCBI Taxonomy" id="13688"/>
    <lineage>
        <taxon>Bacteria</taxon>
        <taxon>Pseudomonadati</taxon>
        <taxon>Pseudomonadota</taxon>
        <taxon>Alphaproteobacteria</taxon>
        <taxon>Sphingomonadales</taxon>
        <taxon>Sphingomonadaceae</taxon>
        <taxon>Novosphingobium</taxon>
    </lineage>
</organism>
<feature type="domain" description="Aldehyde oxidase/xanthine dehydrogenase a/b hammerhead" evidence="1">
    <location>
        <begin position="40"/>
        <end position="145"/>
    </location>
</feature>
<dbReference type="Gene3D" id="3.90.1170.50">
    <property type="entry name" value="Aldehyde oxidase/xanthine dehydrogenase, a/b hammerhead"/>
    <property type="match status" value="1"/>
</dbReference>
<dbReference type="SMART" id="SM01008">
    <property type="entry name" value="Ald_Xan_dh_C"/>
    <property type="match status" value="1"/>
</dbReference>
<dbReference type="InterPro" id="IPR008274">
    <property type="entry name" value="AldOxase/xan_DH_MoCoBD1"/>
</dbReference>